<organism evidence="1 2">
    <name type="scientific">Sphaerosporella brunnea</name>
    <dbReference type="NCBI Taxonomy" id="1250544"/>
    <lineage>
        <taxon>Eukaryota</taxon>
        <taxon>Fungi</taxon>
        <taxon>Dikarya</taxon>
        <taxon>Ascomycota</taxon>
        <taxon>Pezizomycotina</taxon>
        <taxon>Pezizomycetes</taxon>
        <taxon>Pezizales</taxon>
        <taxon>Pyronemataceae</taxon>
        <taxon>Sphaerosporella</taxon>
    </lineage>
</organism>
<dbReference type="InterPro" id="IPR043047">
    <property type="entry name" value="Hri1_N_sf"/>
</dbReference>
<evidence type="ECO:0000313" key="2">
    <source>
        <dbReference type="Proteomes" id="UP000326924"/>
    </source>
</evidence>
<sequence length="252" mass="27647">MPSTTPTIAPAHPLILTRLYHRWIPRLAKEPTSTLMLITPGNRFLDLRFSRSSAAPPLLLHGTSGQYIRTATSGLRAYSVDTLCGQPQNQLHSLLMQENGDLLESGVLCDPSDGAEKRYEAAWRLCEATPRIAVVMLLRGRGGDVVGVIVRVGGWCQGLLAEAGDVTAERWVRAEDGQRQWARVLKAGNGWLPCAAACLDRDESRDAGVWQGGRYWKEAAGLGFVLEKVVGVGDRVCAGDGREWEVIERSQW</sequence>
<dbReference type="OrthoDB" id="4045395at2759"/>
<dbReference type="EMBL" id="VXIS01000103">
    <property type="protein sequence ID" value="KAA8904867.1"/>
    <property type="molecule type" value="Genomic_DNA"/>
</dbReference>
<dbReference type="Pfam" id="PF16815">
    <property type="entry name" value="HRI1"/>
    <property type="match status" value="1"/>
</dbReference>
<gene>
    <name evidence="1" type="ORF">FN846DRAFT_907599</name>
</gene>
<evidence type="ECO:0008006" key="3">
    <source>
        <dbReference type="Google" id="ProtNLM"/>
    </source>
</evidence>
<dbReference type="Proteomes" id="UP000326924">
    <property type="component" value="Unassembled WGS sequence"/>
</dbReference>
<protein>
    <recommendedName>
        <fullName evidence="3">Protein HRI1</fullName>
    </recommendedName>
</protein>
<dbReference type="InterPro" id="IPR031818">
    <property type="entry name" value="Hri1"/>
</dbReference>
<proteinExistence type="predicted"/>
<comment type="caution">
    <text evidence="1">The sequence shown here is derived from an EMBL/GenBank/DDBJ whole genome shotgun (WGS) entry which is preliminary data.</text>
</comment>
<keyword evidence="2" id="KW-1185">Reference proteome</keyword>
<dbReference type="Gene3D" id="2.40.128.320">
    <property type="entry name" value="Protein HRI1, N-terminal domain"/>
    <property type="match status" value="1"/>
</dbReference>
<reference evidence="1 2" key="1">
    <citation type="submission" date="2019-09" db="EMBL/GenBank/DDBJ databases">
        <title>Draft genome of the ectomycorrhizal ascomycete Sphaerosporella brunnea.</title>
        <authorList>
            <consortium name="DOE Joint Genome Institute"/>
            <person name="Benucci G.M."/>
            <person name="Marozzi G."/>
            <person name="Antonielli L."/>
            <person name="Sanchez S."/>
            <person name="Marco P."/>
            <person name="Wang X."/>
            <person name="Falini L.B."/>
            <person name="Barry K."/>
            <person name="Haridas S."/>
            <person name="Lipzen A."/>
            <person name="Labutti K."/>
            <person name="Grigoriev I.V."/>
            <person name="Murat C."/>
            <person name="Martin F."/>
            <person name="Albertini E."/>
            <person name="Donnini D."/>
            <person name="Bonito G."/>
        </authorList>
    </citation>
    <scope>NUCLEOTIDE SEQUENCE [LARGE SCALE GENOMIC DNA]</scope>
    <source>
        <strain evidence="1 2">Sb_GMNB300</strain>
    </source>
</reference>
<dbReference type="AlphaFoldDB" id="A0A5J5EVU8"/>
<accession>A0A5J5EVU8</accession>
<evidence type="ECO:0000313" key="1">
    <source>
        <dbReference type="EMBL" id="KAA8904867.1"/>
    </source>
</evidence>
<name>A0A5J5EVU8_9PEZI</name>
<dbReference type="InParanoid" id="A0A5J5EVU8"/>